<accession>A0A640VWP3</accession>
<evidence type="ECO:0000256" key="10">
    <source>
        <dbReference type="RuleBase" id="RU363056"/>
    </source>
</evidence>
<dbReference type="GO" id="GO:0005886">
    <property type="term" value="C:plasma membrane"/>
    <property type="evidence" value="ECO:0007669"/>
    <property type="project" value="UniProtKB-SubCell"/>
</dbReference>
<evidence type="ECO:0000256" key="6">
    <source>
        <dbReference type="ARBA" id="ARBA00022692"/>
    </source>
</evidence>
<reference evidence="12 13" key="1">
    <citation type="submission" date="2019-12" db="EMBL/GenBank/DDBJ databases">
        <title>Roseobacter cerasinus sp. nov., isolated from seawater around aquaculture.</title>
        <authorList>
            <person name="Muramatsu S."/>
            <person name="Takabe Y."/>
            <person name="Mori K."/>
            <person name="Takaichi S."/>
            <person name="Hanada S."/>
        </authorList>
    </citation>
    <scope>NUCLEOTIDE SEQUENCE [LARGE SCALE GENOMIC DNA]</scope>
    <source>
        <strain evidence="12 13">AI77</strain>
    </source>
</reference>
<dbReference type="InterPro" id="IPR035906">
    <property type="entry name" value="MetI-like_sf"/>
</dbReference>
<dbReference type="PROSITE" id="PS50928">
    <property type="entry name" value="ABC_TM1"/>
    <property type="match status" value="1"/>
</dbReference>
<comment type="caution">
    <text evidence="12">The sequence shown here is derived from an EMBL/GenBank/DDBJ whole genome shotgun (WGS) entry which is preliminary data.</text>
</comment>
<feature type="transmembrane region" description="Helical" evidence="9">
    <location>
        <begin position="129"/>
        <end position="149"/>
    </location>
</feature>
<evidence type="ECO:0000256" key="7">
    <source>
        <dbReference type="ARBA" id="ARBA00022989"/>
    </source>
</evidence>
<feature type="transmembrane region" description="Helical" evidence="9">
    <location>
        <begin position="12"/>
        <end position="30"/>
    </location>
</feature>
<dbReference type="EMBL" id="BLIV01000006">
    <property type="protein sequence ID" value="GFE51501.1"/>
    <property type="molecule type" value="Genomic_DNA"/>
</dbReference>
<dbReference type="CDD" id="cd06261">
    <property type="entry name" value="TM_PBP2"/>
    <property type="match status" value="1"/>
</dbReference>
<keyword evidence="5 10" id="KW-1003">Cell membrane</keyword>
<feature type="transmembrane region" description="Helical" evidence="9">
    <location>
        <begin position="228"/>
        <end position="246"/>
    </location>
</feature>
<dbReference type="RefSeq" id="WP_159979264.1">
    <property type="nucleotide sequence ID" value="NZ_BLIV01000006.1"/>
</dbReference>
<name>A0A640VWP3_9RHOB</name>
<dbReference type="GO" id="GO:0055085">
    <property type="term" value="P:transmembrane transport"/>
    <property type="evidence" value="ECO:0007669"/>
    <property type="project" value="InterPro"/>
</dbReference>
<sequence length="259" mass="27606">MKAGRLVDHIILLLGAAVMTGPVLLLIAQLDLRPAALAALVSEVWQSGAGGSALGAGTMLWNSLLLAFGVAAIKCGASFAAACALVYWRLPGREWIYAVILLSMFFPIETRILPTFAVTHQLGLLNSHWGMILPITASGLGVLVFRQALQQIPIEIIHAARIDGAGPLRIIVDIVVPLTAPMIGALFAILFVLGWNQYVWPIMINTTSQEHDTLVRGIAYAGAGSKSGIVLALMALVPPVIPVVLLQRQLTRALTTELK</sequence>
<evidence type="ECO:0000313" key="12">
    <source>
        <dbReference type="EMBL" id="GFE51501.1"/>
    </source>
</evidence>
<dbReference type="PANTHER" id="PTHR43744:SF8">
    <property type="entry name" value="SN-GLYCEROL-3-PHOSPHATE TRANSPORT SYSTEM PERMEASE PROTEIN UGPE"/>
    <property type="match status" value="1"/>
</dbReference>
<comment type="similarity">
    <text evidence="9">Belongs to the binding-protein-dependent transport system permease family.</text>
</comment>
<feature type="transmembrane region" description="Helical" evidence="9">
    <location>
        <begin position="64"/>
        <end position="88"/>
    </location>
</feature>
<dbReference type="Pfam" id="PF00528">
    <property type="entry name" value="BPD_transp_1"/>
    <property type="match status" value="1"/>
</dbReference>
<feature type="transmembrane region" description="Helical" evidence="9">
    <location>
        <begin position="95"/>
        <end position="117"/>
    </location>
</feature>
<dbReference type="Gene3D" id="1.10.3720.10">
    <property type="entry name" value="MetI-like"/>
    <property type="match status" value="1"/>
</dbReference>
<evidence type="ECO:0000256" key="4">
    <source>
        <dbReference type="ARBA" id="ARBA00022448"/>
    </source>
</evidence>
<keyword evidence="13" id="KW-1185">Reference proteome</keyword>
<feature type="domain" description="ABC transmembrane type-1" evidence="11">
    <location>
        <begin position="60"/>
        <end position="246"/>
    </location>
</feature>
<comment type="subcellular location">
    <subcellularLocation>
        <location evidence="10">Cell inner membrane</location>
        <topology evidence="10">Multi-pass membrane protein</topology>
    </subcellularLocation>
    <subcellularLocation>
        <location evidence="1 9">Cell membrane</location>
        <topology evidence="1 9">Multi-pass membrane protein</topology>
    </subcellularLocation>
</comment>
<dbReference type="OrthoDB" id="9815445at2"/>
<evidence type="ECO:0000313" key="13">
    <source>
        <dbReference type="Proteomes" id="UP000436522"/>
    </source>
</evidence>
<feature type="transmembrane region" description="Helical" evidence="9">
    <location>
        <begin position="170"/>
        <end position="193"/>
    </location>
</feature>
<evidence type="ECO:0000259" key="11">
    <source>
        <dbReference type="PROSITE" id="PS50928"/>
    </source>
</evidence>
<proteinExistence type="inferred from homology"/>
<evidence type="ECO:0000256" key="9">
    <source>
        <dbReference type="RuleBase" id="RU363032"/>
    </source>
</evidence>
<evidence type="ECO:0000256" key="5">
    <source>
        <dbReference type="ARBA" id="ARBA00022475"/>
    </source>
</evidence>
<dbReference type="InterPro" id="IPR000515">
    <property type="entry name" value="MetI-like"/>
</dbReference>
<keyword evidence="4 9" id="KW-0813">Transport</keyword>
<organism evidence="12 13">
    <name type="scientific">Roseobacter cerasinus</name>
    <dbReference type="NCBI Taxonomy" id="2602289"/>
    <lineage>
        <taxon>Bacteria</taxon>
        <taxon>Pseudomonadati</taxon>
        <taxon>Pseudomonadota</taxon>
        <taxon>Alphaproteobacteria</taxon>
        <taxon>Rhodobacterales</taxon>
        <taxon>Roseobacteraceae</taxon>
        <taxon>Roseobacter</taxon>
    </lineage>
</organism>
<dbReference type="PANTHER" id="PTHR43744">
    <property type="entry name" value="ABC TRANSPORTER PERMEASE PROTEIN MG189-RELATED-RELATED"/>
    <property type="match status" value="1"/>
</dbReference>
<comment type="function">
    <text evidence="10">Part of the ABC transporter complex UgpBAEC involved in sn-glycerol-3-phosphate (G3P) import. Probably responsible for the translocation of the substrate across the membrane.</text>
</comment>
<dbReference type="SUPFAM" id="SSF161098">
    <property type="entry name" value="MetI-like"/>
    <property type="match status" value="1"/>
</dbReference>
<keyword evidence="7 9" id="KW-1133">Transmembrane helix</keyword>
<evidence type="ECO:0000256" key="8">
    <source>
        <dbReference type="ARBA" id="ARBA00023136"/>
    </source>
</evidence>
<dbReference type="AlphaFoldDB" id="A0A640VWP3"/>
<comment type="subunit">
    <text evidence="2 10">The complex is composed of two ATP-binding proteins (UgpC), two transmembrane proteins (UgpA and UgpE) and a solute-binding protein (UgpB).</text>
</comment>
<evidence type="ECO:0000256" key="3">
    <source>
        <dbReference type="ARBA" id="ARBA00020515"/>
    </source>
</evidence>
<keyword evidence="10" id="KW-0997">Cell inner membrane</keyword>
<protein>
    <recommendedName>
        <fullName evidence="3 10">sn-glycerol-3-phosphate transport system permease protein UgpE</fullName>
    </recommendedName>
</protein>
<evidence type="ECO:0000256" key="1">
    <source>
        <dbReference type="ARBA" id="ARBA00004651"/>
    </source>
</evidence>
<evidence type="ECO:0000256" key="2">
    <source>
        <dbReference type="ARBA" id="ARBA00011557"/>
    </source>
</evidence>
<keyword evidence="6 9" id="KW-0812">Transmembrane</keyword>
<keyword evidence="8 9" id="KW-0472">Membrane</keyword>
<gene>
    <name evidence="12" type="primary">ugpE_1</name>
    <name evidence="10" type="synonym">ugpE</name>
    <name evidence="12" type="ORF">So717_32540</name>
</gene>
<dbReference type="Proteomes" id="UP000436522">
    <property type="component" value="Unassembled WGS sequence"/>
</dbReference>